<evidence type="ECO:0000256" key="11">
    <source>
        <dbReference type="ARBA" id="ARBA00023159"/>
    </source>
</evidence>
<feature type="region of interest" description="Disordered" evidence="16">
    <location>
        <begin position="373"/>
        <end position="434"/>
    </location>
</feature>
<evidence type="ECO:0000259" key="17">
    <source>
        <dbReference type="PROSITE" id="PS50112"/>
    </source>
</evidence>
<evidence type="ECO:0000256" key="1">
    <source>
        <dbReference type="ARBA" id="ARBA00004514"/>
    </source>
</evidence>
<dbReference type="GO" id="GO:0070888">
    <property type="term" value="F:E-box binding"/>
    <property type="evidence" value="ECO:0007669"/>
    <property type="project" value="TreeGrafter"/>
</dbReference>
<keyword evidence="9" id="KW-0090">Biological rhythms</keyword>
<dbReference type="Ensembl" id="ENSHHUT00000062381.1">
    <property type="protein sequence ID" value="ENSHHUP00000060321.1"/>
    <property type="gene ID" value="ENSHHUG00000035395.1"/>
</dbReference>
<evidence type="ECO:0000259" key="18">
    <source>
        <dbReference type="PROSITE" id="PS50888"/>
    </source>
</evidence>
<dbReference type="SUPFAM" id="SSF47459">
    <property type="entry name" value="HLH, helix-loop-helix DNA-binding domain"/>
    <property type="match status" value="1"/>
</dbReference>
<dbReference type="FunFam" id="3.30.450.20:FF:000022">
    <property type="entry name" value="circadian locomoter output cycles protein kaput"/>
    <property type="match status" value="1"/>
</dbReference>
<keyword evidence="10" id="KW-0238">DNA-binding</keyword>
<reference evidence="20" key="1">
    <citation type="submission" date="2018-06" db="EMBL/GenBank/DDBJ databases">
        <title>Genome assembly of Danube salmon.</title>
        <authorList>
            <person name="Macqueen D.J."/>
            <person name="Gundappa M.K."/>
        </authorList>
    </citation>
    <scope>NUCLEOTIDE SEQUENCE [LARGE SCALE GENOMIC DNA]</scope>
</reference>
<organism evidence="19 20">
    <name type="scientific">Hucho hucho</name>
    <name type="common">huchen</name>
    <dbReference type="NCBI Taxonomy" id="62062"/>
    <lineage>
        <taxon>Eukaryota</taxon>
        <taxon>Metazoa</taxon>
        <taxon>Chordata</taxon>
        <taxon>Craniata</taxon>
        <taxon>Vertebrata</taxon>
        <taxon>Euteleostomi</taxon>
        <taxon>Actinopterygii</taxon>
        <taxon>Neopterygii</taxon>
        <taxon>Teleostei</taxon>
        <taxon>Protacanthopterygii</taxon>
        <taxon>Salmoniformes</taxon>
        <taxon>Salmonidae</taxon>
        <taxon>Salmoninae</taxon>
        <taxon>Hucho</taxon>
    </lineage>
</organism>
<feature type="compositionally biased region" description="Polar residues" evidence="16">
    <location>
        <begin position="386"/>
        <end position="400"/>
    </location>
</feature>
<keyword evidence="13" id="KW-0539">Nucleus</keyword>
<protein>
    <recommendedName>
        <fullName evidence="14">Circadian locomoter output cycles protein kaput</fullName>
    </recommendedName>
</protein>
<dbReference type="InterPro" id="IPR035965">
    <property type="entry name" value="PAS-like_dom_sf"/>
</dbReference>
<dbReference type="PROSITE" id="PS50888">
    <property type="entry name" value="BHLH"/>
    <property type="match status" value="1"/>
</dbReference>
<evidence type="ECO:0000313" key="20">
    <source>
        <dbReference type="Proteomes" id="UP000314982"/>
    </source>
</evidence>
<reference evidence="19" key="2">
    <citation type="submission" date="2025-08" db="UniProtKB">
        <authorList>
            <consortium name="Ensembl"/>
        </authorList>
    </citation>
    <scope>IDENTIFICATION</scope>
</reference>
<dbReference type="PANTHER" id="PTHR46055">
    <property type="entry name" value="CIRCADIAN LOCOMOTER OUTPUT CYCLES PROTEIN KAPUT"/>
    <property type="match status" value="1"/>
</dbReference>
<dbReference type="PROSITE" id="PS50112">
    <property type="entry name" value="PAS"/>
    <property type="match status" value="2"/>
</dbReference>
<keyword evidence="6" id="KW-0227">DNA damage</keyword>
<feature type="compositionally biased region" description="Basic and acidic residues" evidence="16">
    <location>
        <begin position="402"/>
        <end position="411"/>
    </location>
</feature>
<dbReference type="SMART" id="SM00091">
    <property type="entry name" value="PAS"/>
    <property type="match status" value="2"/>
</dbReference>
<evidence type="ECO:0000256" key="8">
    <source>
        <dbReference type="ARBA" id="ARBA00023015"/>
    </source>
</evidence>
<dbReference type="InterPro" id="IPR013767">
    <property type="entry name" value="PAS_fold"/>
</dbReference>
<dbReference type="InterPro" id="IPR011598">
    <property type="entry name" value="bHLH_dom"/>
</dbReference>
<dbReference type="InterPro" id="IPR001067">
    <property type="entry name" value="Nuc_translocat"/>
</dbReference>
<dbReference type="SUPFAM" id="SSF55785">
    <property type="entry name" value="PYP-like sensor domain (PAS domain)"/>
    <property type="match status" value="2"/>
</dbReference>
<dbReference type="Proteomes" id="UP000314982">
    <property type="component" value="Unassembled WGS sequence"/>
</dbReference>
<keyword evidence="11" id="KW-0010">Activator</keyword>
<evidence type="ECO:0000256" key="10">
    <source>
        <dbReference type="ARBA" id="ARBA00023125"/>
    </source>
</evidence>
<comment type="subcellular location">
    <subcellularLocation>
        <location evidence="1">Cytoplasm</location>
        <location evidence="1">Cytosol</location>
    </subcellularLocation>
</comment>
<evidence type="ECO:0000256" key="14">
    <source>
        <dbReference type="ARBA" id="ARBA00040572"/>
    </source>
</evidence>
<feature type="compositionally biased region" description="Low complexity" evidence="16">
    <location>
        <begin position="543"/>
        <end position="582"/>
    </location>
</feature>
<dbReference type="GO" id="GO:0000981">
    <property type="term" value="F:DNA-binding transcription factor activity, RNA polymerase II-specific"/>
    <property type="evidence" value="ECO:0007669"/>
    <property type="project" value="InterPro"/>
</dbReference>
<evidence type="ECO:0000256" key="15">
    <source>
        <dbReference type="SAM" id="Coils"/>
    </source>
</evidence>
<dbReference type="GO" id="GO:0032922">
    <property type="term" value="P:circadian regulation of gene expression"/>
    <property type="evidence" value="ECO:0007669"/>
    <property type="project" value="InterPro"/>
</dbReference>
<keyword evidence="15" id="KW-0175">Coiled coil</keyword>
<evidence type="ECO:0000256" key="6">
    <source>
        <dbReference type="ARBA" id="ARBA00022763"/>
    </source>
</evidence>
<accession>A0A4W5P6N1</accession>
<evidence type="ECO:0000313" key="19">
    <source>
        <dbReference type="Ensembl" id="ENSHHUP00000060321.1"/>
    </source>
</evidence>
<dbReference type="FunFam" id="4.10.280.10:FF:000013">
    <property type="entry name" value="Circadian locomoter output cycles protein kaput"/>
    <property type="match status" value="1"/>
</dbReference>
<keyword evidence="2" id="KW-0963">Cytoplasm</keyword>
<dbReference type="CDD" id="cd19734">
    <property type="entry name" value="bHLH-PAS_CLOCK"/>
    <property type="match status" value="1"/>
</dbReference>
<evidence type="ECO:0000256" key="5">
    <source>
        <dbReference type="ARBA" id="ARBA00022737"/>
    </source>
</evidence>
<dbReference type="GO" id="GO:1990513">
    <property type="term" value="C:CLOCK-BMAL transcription complex"/>
    <property type="evidence" value="ECO:0007669"/>
    <property type="project" value="TreeGrafter"/>
</dbReference>
<dbReference type="SMART" id="SM00086">
    <property type="entry name" value="PAC"/>
    <property type="match status" value="1"/>
</dbReference>
<evidence type="ECO:0000256" key="3">
    <source>
        <dbReference type="ARBA" id="ARBA00022499"/>
    </source>
</evidence>
<dbReference type="FunFam" id="3.30.450.20:FF:000016">
    <property type="entry name" value="Circadian locomoter output cycles protein"/>
    <property type="match status" value="1"/>
</dbReference>
<dbReference type="GO" id="GO:0046983">
    <property type="term" value="F:protein dimerization activity"/>
    <property type="evidence" value="ECO:0007669"/>
    <property type="project" value="InterPro"/>
</dbReference>
<keyword evidence="20" id="KW-1185">Reference proteome</keyword>
<evidence type="ECO:0000256" key="7">
    <source>
        <dbReference type="ARBA" id="ARBA00022843"/>
    </source>
</evidence>
<dbReference type="SMART" id="SM00353">
    <property type="entry name" value="HLH"/>
    <property type="match status" value="1"/>
</dbReference>
<reference evidence="19" key="3">
    <citation type="submission" date="2025-09" db="UniProtKB">
        <authorList>
            <consortium name="Ensembl"/>
        </authorList>
    </citation>
    <scope>IDENTIFICATION</scope>
</reference>
<proteinExistence type="predicted"/>
<dbReference type="Gene3D" id="4.10.280.10">
    <property type="entry name" value="Helix-loop-helix DNA-binding domain"/>
    <property type="match status" value="1"/>
</dbReference>
<dbReference type="Pfam" id="PF14598">
    <property type="entry name" value="PAS_11"/>
    <property type="match status" value="1"/>
</dbReference>
<dbReference type="Gene3D" id="3.30.450.20">
    <property type="entry name" value="PAS domain"/>
    <property type="match status" value="2"/>
</dbReference>
<dbReference type="InterPro" id="IPR001610">
    <property type="entry name" value="PAC"/>
</dbReference>
<evidence type="ECO:0000256" key="2">
    <source>
        <dbReference type="ARBA" id="ARBA00022490"/>
    </source>
</evidence>
<dbReference type="InterPro" id="IPR047230">
    <property type="entry name" value="CLOCK-like"/>
</dbReference>
<name>A0A4W5P6N1_9TELE</name>
<feature type="coiled-coil region" evidence="15">
    <location>
        <begin position="446"/>
        <end position="494"/>
    </location>
</feature>
<sequence>MHLSICVLVSHVQPTRVSRNKSEKKRRDQFNVLIKELGTMLPGNTRKMDKSTILQKSIDFLRKHKEIAAQSESSEIRQDWKPPFLSNEEFTQLMLEALDGFFLAIMTDGNIIYVSESVTSLLEHLPSDLVDQNLLNFLPLVEHSDVYKALSSHILEGEALTPEDLKTKNQLEFCCHMLRGTIDPKEPPVYEYVKFIGNFKSLNNVPNSTRNGLEGVIQRSLRPAFEDRVCFIATVRLAKPQFIKEMCTVEEPNEEFTSRHSLEWKFLFLDHRAPPIIGYLPFEVLGTSGYDYYHVDDLETLAKCHEHLMQYGKGKSCYYRFLTKGQQWIWLQTHYYITYHQWNSRPEFIVCTHTVVSYAEVRAEQRRELGIVESPPEISAVDKSQDSGSESQHQLNTSSLKEALERFDRSRTPSASSRSSRKSSSHTAISNPPSTNIPYFQLCSPMVQFSTQLDAMQHLKDQLEQRTRMIEANIQRQQQELRQIQEELNKVQGHGLQMFLQPGASGLSLGSVQLAHGTTMQPGGALTMQGQVVSAGSLQGSTPQQQTVQQQPQQQAQPQQQNLLRDTSSVLSQSSVRSTHSLPPQQSALPASLYNTMMISQPNQANVVQIATSLAQNSSNNTAAMANFAQDRSGQIRFPAGSQLLTKLVTGPMACGAVMVPTTMFMGQVVTAFAPQQGQTQTITTHLSSTQLILQTAFPLQQQGAFASTQHQQQQQLQQQHQQQQQQLQQQQQQQQQQLQQQQQQEQQLASHRADSMSGRCSTQPQ</sequence>
<dbReference type="AlphaFoldDB" id="A0A4W5P6N1"/>
<dbReference type="Pfam" id="PF00989">
    <property type="entry name" value="PAS"/>
    <property type="match status" value="1"/>
</dbReference>
<evidence type="ECO:0000256" key="13">
    <source>
        <dbReference type="ARBA" id="ARBA00023242"/>
    </source>
</evidence>
<feature type="region of interest" description="Disordered" evidence="16">
    <location>
        <begin position="741"/>
        <end position="766"/>
    </location>
</feature>
<dbReference type="GO" id="GO:0006974">
    <property type="term" value="P:DNA damage response"/>
    <property type="evidence" value="ECO:0007669"/>
    <property type="project" value="UniProtKB-KW"/>
</dbReference>
<evidence type="ECO:0000256" key="4">
    <source>
        <dbReference type="ARBA" id="ARBA00022553"/>
    </source>
</evidence>
<feature type="domain" description="BHLH" evidence="18">
    <location>
        <begin position="14"/>
        <end position="64"/>
    </location>
</feature>
<dbReference type="PANTHER" id="PTHR46055:SF2">
    <property type="entry name" value="CIRCADIAN LOCOMOTER OUTPUT CYCLES PROTEIN KAPUT"/>
    <property type="match status" value="1"/>
</dbReference>
<dbReference type="CDD" id="cd00130">
    <property type="entry name" value="PAS"/>
    <property type="match status" value="2"/>
</dbReference>
<keyword evidence="8" id="KW-0805">Transcription regulation</keyword>
<feature type="domain" description="PAS" evidence="17">
    <location>
        <begin position="87"/>
        <end position="158"/>
    </location>
</feature>
<evidence type="ECO:0000256" key="16">
    <source>
        <dbReference type="SAM" id="MobiDB-lite"/>
    </source>
</evidence>
<dbReference type="InterPro" id="IPR036638">
    <property type="entry name" value="HLH_DNA-bd_sf"/>
</dbReference>
<dbReference type="PRINTS" id="PR00785">
    <property type="entry name" value="NCTRNSLOCATR"/>
</dbReference>
<dbReference type="Pfam" id="PF00010">
    <property type="entry name" value="HLH"/>
    <property type="match status" value="1"/>
</dbReference>
<keyword evidence="3" id="KW-1017">Isopeptide bond</keyword>
<feature type="domain" description="PAS" evidence="17">
    <location>
        <begin position="265"/>
        <end position="312"/>
    </location>
</feature>
<dbReference type="InterPro" id="IPR000014">
    <property type="entry name" value="PAS"/>
</dbReference>
<keyword evidence="5" id="KW-0677">Repeat</keyword>
<dbReference type="GO" id="GO:0005829">
    <property type="term" value="C:cytosol"/>
    <property type="evidence" value="ECO:0007669"/>
    <property type="project" value="UniProtKB-SubCell"/>
</dbReference>
<feature type="region of interest" description="Disordered" evidence="16">
    <location>
        <begin position="536"/>
        <end position="587"/>
    </location>
</feature>
<keyword evidence="12" id="KW-0804">Transcription</keyword>
<keyword evidence="7" id="KW-0832">Ubl conjugation</keyword>
<evidence type="ECO:0000256" key="9">
    <source>
        <dbReference type="ARBA" id="ARBA00023108"/>
    </source>
</evidence>
<keyword evidence="4" id="KW-0597">Phosphoprotein</keyword>
<evidence type="ECO:0000256" key="12">
    <source>
        <dbReference type="ARBA" id="ARBA00023163"/>
    </source>
</evidence>
<dbReference type="GeneTree" id="ENSGT00940000157580"/>